<dbReference type="AlphaFoldDB" id="A0A819DAS6"/>
<sequence>MMLKTLGEEGGLGQLDQQNKNSDSVVDDSTGLVPSTLVDDHTNKTTSRKRDVSTSVRADLRISYKRSSSSSSSSFGFILFDVGDEVALPTSSMITTDSPSVNKSFLRNNNLTSFSSPKLCLRSVTMFFDAENNRSTKSFNSFTDVITELTIGRGLSKQQANRLFGLTGAVESFIIDTFVVTVFEAVSVVIRDIDVRANNSRLTKSNAKSFSCGTASKRLRRG</sequence>
<accession>A0A819DAS6</accession>
<feature type="region of interest" description="Disordered" evidence="1">
    <location>
        <begin position="1"/>
        <end position="52"/>
    </location>
</feature>
<gene>
    <name evidence="2" type="ORF">OVN521_LOCUS5815</name>
</gene>
<feature type="compositionally biased region" description="Basic and acidic residues" evidence="1">
    <location>
        <begin position="38"/>
        <end position="52"/>
    </location>
</feature>
<organism evidence="2 3">
    <name type="scientific">Rotaria magnacalcarata</name>
    <dbReference type="NCBI Taxonomy" id="392030"/>
    <lineage>
        <taxon>Eukaryota</taxon>
        <taxon>Metazoa</taxon>
        <taxon>Spiralia</taxon>
        <taxon>Gnathifera</taxon>
        <taxon>Rotifera</taxon>
        <taxon>Eurotatoria</taxon>
        <taxon>Bdelloidea</taxon>
        <taxon>Philodinida</taxon>
        <taxon>Philodinidae</taxon>
        <taxon>Rotaria</taxon>
    </lineage>
</organism>
<reference evidence="2" key="1">
    <citation type="submission" date="2021-02" db="EMBL/GenBank/DDBJ databases">
        <authorList>
            <person name="Nowell W R."/>
        </authorList>
    </citation>
    <scope>NUCLEOTIDE SEQUENCE</scope>
</reference>
<name>A0A819DAS6_9BILA</name>
<proteinExistence type="predicted"/>
<evidence type="ECO:0000256" key="1">
    <source>
        <dbReference type="SAM" id="MobiDB-lite"/>
    </source>
</evidence>
<dbReference type="Proteomes" id="UP000663866">
    <property type="component" value="Unassembled WGS sequence"/>
</dbReference>
<protein>
    <submittedName>
        <fullName evidence="2">Uncharacterized protein</fullName>
    </submittedName>
</protein>
<evidence type="ECO:0000313" key="2">
    <source>
        <dbReference type="EMBL" id="CAF3833741.1"/>
    </source>
</evidence>
<comment type="caution">
    <text evidence="2">The sequence shown here is derived from an EMBL/GenBank/DDBJ whole genome shotgun (WGS) entry which is preliminary data.</text>
</comment>
<keyword evidence="3" id="KW-1185">Reference proteome</keyword>
<dbReference type="EMBL" id="CAJOBG010000591">
    <property type="protein sequence ID" value="CAF3833741.1"/>
    <property type="molecule type" value="Genomic_DNA"/>
</dbReference>
<evidence type="ECO:0000313" key="3">
    <source>
        <dbReference type="Proteomes" id="UP000663866"/>
    </source>
</evidence>